<feature type="transmembrane region" description="Helical" evidence="2">
    <location>
        <begin position="428"/>
        <end position="449"/>
    </location>
</feature>
<feature type="compositionally biased region" description="Basic and acidic residues" evidence="1">
    <location>
        <begin position="363"/>
        <end position="382"/>
    </location>
</feature>
<accession>A0AAE0I8F7</accession>
<feature type="transmembrane region" description="Helical" evidence="2">
    <location>
        <begin position="145"/>
        <end position="166"/>
    </location>
</feature>
<feature type="transmembrane region" description="Helical" evidence="2">
    <location>
        <begin position="264"/>
        <end position="285"/>
    </location>
</feature>
<keyword evidence="2" id="KW-0472">Membrane</keyword>
<sequence length="657" mass="70717">MISTPPPQTYATVEGGSLVTTTRFPAPETSVDGSPAAQVETFVTTEGAETVDLATVVVTPASVAPEEGSSLTALIETPPPSTYVTDISGSPTAIITTPPLITHISTIDWSSRTFTITRSAGGGTDDNGTTIIIDTATFGLTPAEYFSGAFLPTIIAMLLGIPLSLININAKILQPFHALTRDGGASAPESLLLTYTGVLNSFVMPHRLLLQRQPVTYITSLLTWCSWLLVPLASEAVGLKVHGHCSRYAIDGCAVALGVSPAPASALIALIAIMAALLVLLLFCLRDWNTGVYANPWSIAGIASLTTDRHIRTVLCKLQDGETVEKSIVRSLGDKRFKIGESADSYGIILAEEESAELLATESQRDESSPDDASHGTRSEKNKKQRGPFMCLTYAWRIAFVAIHLAIIGLIAFYLWGQPKRETDILDFGFGFGFRFLFAAIGQIISLFWSELFSSVATINPFLLMATKEQPAVNSILLSRPTSEFDGLYSDAKNKNPLLATAAALAIVAKFLPILLSNIAYTLHQTYASYLICARTSIGVLSAMSVALLGSLFVRWPYLPADPRTISGSLYYVADVGLSGQFVGLSALTGRERDLRVMELGNMYIYGRFTGMSGKSRMGVYTELPHESRAECRGHSQSGELPGEQVKNGDEYTDRKV</sequence>
<name>A0AAE0I8F7_9PEZI</name>
<feature type="region of interest" description="Disordered" evidence="1">
    <location>
        <begin position="631"/>
        <end position="657"/>
    </location>
</feature>
<feature type="transmembrane region" description="Helical" evidence="2">
    <location>
        <begin position="498"/>
        <end position="521"/>
    </location>
</feature>
<proteinExistence type="predicted"/>
<evidence type="ECO:0000313" key="4">
    <source>
        <dbReference type="Proteomes" id="UP001286456"/>
    </source>
</evidence>
<reference evidence="3" key="2">
    <citation type="submission" date="2023-06" db="EMBL/GenBank/DDBJ databases">
        <authorList>
            <consortium name="Lawrence Berkeley National Laboratory"/>
            <person name="Haridas S."/>
            <person name="Hensen N."/>
            <person name="Bonometti L."/>
            <person name="Westerberg I."/>
            <person name="Brannstrom I.O."/>
            <person name="Guillou S."/>
            <person name="Cros-Aarteil S."/>
            <person name="Calhoun S."/>
            <person name="Kuo A."/>
            <person name="Mondo S."/>
            <person name="Pangilinan J."/>
            <person name="Riley R."/>
            <person name="Labutti K."/>
            <person name="Andreopoulos B."/>
            <person name="Lipzen A."/>
            <person name="Chen C."/>
            <person name="Yanf M."/>
            <person name="Daum C."/>
            <person name="Ng V."/>
            <person name="Clum A."/>
            <person name="Steindorff A."/>
            <person name="Ohm R."/>
            <person name="Martin F."/>
            <person name="Silar P."/>
            <person name="Natvig D."/>
            <person name="Lalanne C."/>
            <person name="Gautier V."/>
            <person name="Ament-Velasquez S.L."/>
            <person name="Kruys A."/>
            <person name="Hutchinson M.I."/>
            <person name="Powell A.J."/>
            <person name="Barry K."/>
            <person name="Miller A.N."/>
            <person name="Grigoriev I.V."/>
            <person name="Debuchy R."/>
            <person name="Gladieux P."/>
            <person name="Thoren M.H."/>
            <person name="Johannesson H."/>
        </authorList>
    </citation>
    <scope>NUCLEOTIDE SEQUENCE</scope>
    <source>
        <strain evidence="3">SMH4131-1</strain>
    </source>
</reference>
<dbReference type="Pfam" id="PF11915">
    <property type="entry name" value="DUF3433"/>
    <property type="match status" value="2"/>
</dbReference>
<keyword evidence="2" id="KW-0812">Transmembrane</keyword>
<dbReference type="PANTHER" id="PTHR37544">
    <property type="entry name" value="SPRAY-RELATED"/>
    <property type="match status" value="1"/>
</dbReference>
<feature type="compositionally biased region" description="Basic and acidic residues" evidence="1">
    <location>
        <begin position="647"/>
        <end position="657"/>
    </location>
</feature>
<organism evidence="3 4">
    <name type="scientific">Cercophora scortea</name>
    <dbReference type="NCBI Taxonomy" id="314031"/>
    <lineage>
        <taxon>Eukaryota</taxon>
        <taxon>Fungi</taxon>
        <taxon>Dikarya</taxon>
        <taxon>Ascomycota</taxon>
        <taxon>Pezizomycotina</taxon>
        <taxon>Sordariomycetes</taxon>
        <taxon>Sordariomycetidae</taxon>
        <taxon>Sordariales</taxon>
        <taxon>Lasiosphaeriaceae</taxon>
        <taxon>Cercophora</taxon>
    </lineage>
</organism>
<evidence type="ECO:0000256" key="1">
    <source>
        <dbReference type="SAM" id="MobiDB-lite"/>
    </source>
</evidence>
<reference evidence="3" key="1">
    <citation type="journal article" date="2023" name="Mol. Phylogenet. Evol.">
        <title>Genome-scale phylogeny and comparative genomics of the fungal order Sordariales.</title>
        <authorList>
            <person name="Hensen N."/>
            <person name="Bonometti L."/>
            <person name="Westerberg I."/>
            <person name="Brannstrom I.O."/>
            <person name="Guillou S."/>
            <person name="Cros-Aarteil S."/>
            <person name="Calhoun S."/>
            <person name="Haridas S."/>
            <person name="Kuo A."/>
            <person name="Mondo S."/>
            <person name="Pangilinan J."/>
            <person name="Riley R."/>
            <person name="LaButti K."/>
            <person name="Andreopoulos B."/>
            <person name="Lipzen A."/>
            <person name="Chen C."/>
            <person name="Yan M."/>
            <person name="Daum C."/>
            <person name="Ng V."/>
            <person name="Clum A."/>
            <person name="Steindorff A."/>
            <person name="Ohm R.A."/>
            <person name="Martin F."/>
            <person name="Silar P."/>
            <person name="Natvig D.O."/>
            <person name="Lalanne C."/>
            <person name="Gautier V."/>
            <person name="Ament-Velasquez S.L."/>
            <person name="Kruys A."/>
            <person name="Hutchinson M.I."/>
            <person name="Powell A.J."/>
            <person name="Barry K."/>
            <person name="Miller A.N."/>
            <person name="Grigoriev I.V."/>
            <person name="Debuchy R."/>
            <person name="Gladieux P."/>
            <person name="Hiltunen Thoren M."/>
            <person name="Johannesson H."/>
        </authorList>
    </citation>
    <scope>NUCLEOTIDE SEQUENCE</scope>
    <source>
        <strain evidence="3">SMH4131-1</strain>
    </source>
</reference>
<feature type="transmembrane region" description="Helical" evidence="2">
    <location>
        <begin position="394"/>
        <end position="416"/>
    </location>
</feature>
<dbReference type="AlphaFoldDB" id="A0AAE0I8F7"/>
<evidence type="ECO:0000313" key="3">
    <source>
        <dbReference type="EMBL" id="KAK3320437.1"/>
    </source>
</evidence>
<dbReference type="PANTHER" id="PTHR37544:SF3">
    <property type="entry name" value="SPRAY"/>
    <property type="match status" value="1"/>
</dbReference>
<dbReference type="InterPro" id="IPR021840">
    <property type="entry name" value="DUF3433"/>
</dbReference>
<comment type="caution">
    <text evidence="3">The sequence shown here is derived from an EMBL/GenBank/DDBJ whole genome shotgun (WGS) entry which is preliminary data.</text>
</comment>
<protein>
    <submittedName>
        <fullName evidence="3">Uncharacterized protein</fullName>
    </submittedName>
</protein>
<feature type="transmembrane region" description="Helical" evidence="2">
    <location>
        <begin position="214"/>
        <end position="233"/>
    </location>
</feature>
<evidence type="ECO:0000256" key="2">
    <source>
        <dbReference type="SAM" id="Phobius"/>
    </source>
</evidence>
<feature type="region of interest" description="Disordered" evidence="1">
    <location>
        <begin position="361"/>
        <end position="383"/>
    </location>
</feature>
<dbReference type="EMBL" id="JAUEPO010000005">
    <property type="protein sequence ID" value="KAK3320437.1"/>
    <property type="molecule type" value="Genomic_DNA"/>
</dbReference>
<dbReference type="Proteomes" id="UP001286456">
    <property type="component" value="Unassembled WGS sequence"/>
</dbReference>
<keyword evidence="4" id="KW-1185">Reference proteome</keyword>
<keyword evidence="2" id="KW-1133">Transmembrane helix</keyword>
<gene>
    <name evidence="3" type="ORF">B0T19DRAFT_477706</name>
</gene>
<feature type="transmembrane region" description="Helical" evidence="2">
    <location>
        <begin position="527"/>
        <end position="554"/>
    </location>
</feature>